<proteinExistence type="predicted"/>
<comment type="caution">
    <text evidence="2">The sequence shown here is derived from an EMBL/GenBank/DDBJ whole genome shotgun (WGS) entry which is preliminary data.</text>
</comment>
<evidence type="ECO:0000256" key="1">
    <source>
        <dbReference type="SAM" id="MobiDB-lite"/>
    </source>
</evidence>
<feature type="compositionally biased region" description="Basic and acidic residues" evidence="1">
    <location>
        <begin position="421"/>
        <end position="437"/>
    </location>
</feature>
<evidence type="ECO:0000313" key="2">
    <source>
        <dbReference type="EMBL" id="PHH77188.1"/>
    </source>
</evidence>
<organism evidence="2 3">
    <name type="scientific">Ophiocordyceps australis</name>
    <dbReference type="NCBI Taxonomy" id="1399860"/>
    <lineage>
        <taxon>Eukaryota</taxon>
        <taxon>Fungi</taxon>
        <taxon>Dikarya</taxon>
        <taxon>Ascomycota</taxon>
        <taxon>Pezizomycotina</taxon>
        <taxon>Sordariomycetes</taxon>
        <taxon>Hypocreomycetidae</taxon>
        <taxon>Hypocreales</taxon>
        <taxon>Ophiocordycipitaceae</taxon>
        <taxon>Ophiocordyceps</taxon>
    </lineage>
</organism>
<name>A0A2C5YGI8_9HYPO</name>
<dbReference type="InterPro" id="IPR018606">
    <property type="entry name" value="Arb1"/>
</dbReference>
<gene>
    <name evidence="2" type="ORF">CDD82_3635</name>
</gene>
<evidence type="ECO:0000313" key="3">
    <source>
        <dbReference type="Proteomes" id="UP000224854"/>
    </source>
</evidence>
<accession>A0A2C5YGI8</accession>
<dbReference type="OrthoDB" id="435402at2759"/>
<feature type="region of interest" description="Disordered" evidence="1">
    <location>
        <begin position="415"/>
        <end position="437"/>
    </location>
</feature>
<dbReference type="AlphaFoldDB" id="A0A2C5YGI8"/>
<dbReference type="EMBL" id="NJEU01000280">
    <property type="protein sequence ID" value="PHH77188.1"/>
    <property type="molecule type" value="Genomic_DNA"/>
</dbReference>
<feature type="region of interest" description="Disordered" evidence="1">
    <location>
        <begin position="1"/>
        <end position="44"/>
    </location>
</feature>
<reference evidence="2 3" key="1">
    <citation type="submission" date="2017-06" db="EMBL/GenBank/DDBJ databases">
        <title>Ant-infecting Ophiocordyceps genomes reveal a high diversity of potential behavioral manipulation genes and a possible major role for enterotoxins.</title>
        <authorList>
            <person name="De Bekker C."/>
            <person name="Evans H.C."/>
            <person name="Brachmann A."/>
            <person name="Hughes D.P."/>
        </authorList>
    </citation>
    <scope>NUCLEOTIDE SEQUENCE [LARGE SCALE GENOMIC DNA]</scope>
    <source>
        <strain evidence="2 3">1348a</strain>
    </source>
</reference>
<dbReference type="GO" id="GO:0033167">
    <property type="term" value="C:ARC complex"/>
    <property type="evidence" value="ECO:0007669"/>
    <property type="project" value="InterPro"/>
</dbReference>
<feature type="compositionally biased region" description="Pro residues" evidence="1">
    <location>
        <begin position="1"/>
        <end position="10"/>
    </location>
</feature>
<dbReference type="GO" id="GO:0031047">
    <property type="term" value="P:regulatory ncRNA-mediated gene silencing"/>
    <property type="evidence" value="ECO:0007669"/>
    <property type="project" value="InterPro"/>
</dbReference>
<dbReference type="Pfam" id="PF09692">
    <property type="entry name" value="Arb1"/>
    <property type="match status" value="1"/>
</dbReference>
<feature type="compositionally biased region" description="Basic residues" evidence="1">
    <location>
        <begin position="19"/>
        <end position="29"/>
    </location>
</feature>
<keyword evidence="3" id="KW-1185">Reference proteome</keyword>
<sequence>MAVSDDPPPGQTTIPVASAKKKRSSKSAAKRGPTALPKNRGTGFEEYFADPPLTPHEAAEEKENIYAPTISFEERIQSCIQRFRARRRLHQSHVVYFNEYLFLGGIDCSTNPFAGVDPKELKELTPAERRDATATDAVHRSADADERFYAGNLTHWSVDFTGVAAGFFSVTLPCLTDSQAEEMGLGIQVVQNFLRYVDHHDVCPEYKEDVREALRLCDLVKDEWPVYEELRHILPGHFHTAATELFAPPGLPHPKGFDAKAVFYTACALLGEKDALQSSTQGGPKVVSESDCTLEVIRVELPSADLAQHFKTLQINKQAFRQTPMGKAFFKPATIEEGLVDPVPTEPVTETETWLYFDQDVLAAMKPGTKMALRIVELDVGIRFVSMIPHVFPSYYVFLPQVLMKHYKTPRLNVRPAPSIHDPDVEENQHAKEAREG</sequence>
<protein>
    <submittedName>
        <fullName evidence="2">Uncharacterized protein</fullName>
    </submittedName>
</protein>
<dbReference type="Proteomes" id="UP000224854">
    <property type="component" value="Unassembled WGS sequence"/>
</dbReference>